<organism evidence="2 3">
    <name type="scientific">Lipomyces starkeyi NRRL Y-11557</name>
    <dbReference type="NCBI Taxonomy" id="675824"/>
    <lineage>
        <taxon>Eukaryota</taxon>
        <taxon>Fungi</taxon>
        <taxon>Dikarya</taxon>
        <taxon>Ascomycota</taxon>
        <taxon>Saccharomycotina</taxon>
        <taxon>Lipomycetes</taxon>
        <taxon>Lipomycetales</taxon>
        <taxon>Lipomycetaceae</taxon>
        <taxon>Lipomyces</taxon>
    </lineage>
</organism>
<feature type="region of interest" description="Disordered" evidence="1">
    <location>
        <begin position="202"/>
        <end position="248"/>
    </location>
</feature>
<feature type="region of interest" description="Disordered" evidence="1">
    <location>
        <begin position="290"/>
        <end position="326"/>
    </location>
</feature>
<feature type="region of interest" description="Disordered" evidence="1">
    <location>
        <begin position="17"/>
        <end position="145"/>
    </location>
</feature>
<dbReference type="OrthoDB" id="10625357at2759"/>
<feature type="region of interest" description="Disordered" evidence="1">
    <location>
        <begin position="375"/>
        <end position="395"/>
    </location>
</feature>
<gene>
    <name evidence="2" type="ORF">LIPSTDRAFT_180303</name>
</gene>
<dbReference type="Proteomes" id="UP000094385">
    <property type="component" value="Unassembled WGS sequence"/>
</dbReference>
<feature type="compositionally biased region" description="Low complexity" evidence="1">
    <location>
        <begin position="239"/>
        <end position="248"/>
    </location>
</feature>
<feature type="compositionally biased region" description="Polar residues" evidence="1">
    <location>
        <begin position="220"/>
        <end position="238"/>
    </location>
</feature>
<feature type="compositionally biased region" description="Polar residues" evidence="1">
    <location>
        <begin position="290"/>
        <end position="312"/>
    </location>
</feature>
<feature type="compositionally biased region" description="Low complexity" evidence="1">
    <location>
        <begin position="123"/>
        <end position="145"/>
    </location>
</feature>
<dbReference type="AlphaFoldDB" id="A0A1E3PXR4"/>
<dbReference type="EMBL" id="KV454302">
    <property type="protein sequence ID" value="ODQ69712.1"/>
    <property type="molecule type" value="Genomic_DNA"/>
</dbReference>
<feature type="compositionally biased region" description="Low complexity" evidence="1">
    <location>
        <begin position="17"/>
        <end position="44"/>
    </location>
</feature>
<evidence type="ECO:0000256" key="1">
    <source>
        <dbReference type="SAM" id="MobiDB-lite"/>
    </source>
</evidence>
<protein>
    <submittedName>
        <fullName evidence="2">Uncharacterized protein</fullName>
    </submittedName>
</protein>
<feature type="compositionally biased region" description="Low complexity" evidence="1">
    <location>
        <begin position="51"/>
        <end position="66"/>
    </location>
</feature>
<sequence>MSTPNTTGYAWLNQKSAVGSSGAGVSHASAQSAAPANQPMSSSAGPIFQFSTLLSQTSNSPTSQSNKVPAASAGPQNIPTAFVDNQERRQASQSESASCQPEVPSLFSDRVPAQRVDESTAKSPASENESRSVSSSSSQKPALSSPFASLLRYHQGSEVATTSQGSQKKNAQLPSSAQLPSHSSIFGTSPIVYGVSTRQASLQGSLSGSSSPLQAPSPFSEVTSSAKPSESCQEMNARSSATSPSLLSAPLSTPVVIDNIQVTSSSNDIASATNPQPILKSLQLTSNSSFRGCPATTSTEPDASKSSQSSVRNFDHELEPRATTAPISTLTEPALSLNENVTGSTTTPVATISPQYNGPIASITTEVESLAEVRKESSNSKPHSYGINDEDETDLETSTASLDSVATADMKSHIQTGEMCHLESEDGAHKPTSTFLISEIGVLAKQIQILRQENERLLKLAENGTAIESQMQKVMEMNLNLTVKCDKMQNAFAIIDNESSLSVRTIAIYDCP</sequence>
<feature type="region of interest" description="Disordered" evidence="1">
    <location>
        <begin position="158"/>
        <end position="182"/>
    </location>
</feature>
<reference evidence="2 3" key="1">
    <citation type="journal article" date="2016" name="Proc. Natl. Acad. Sci. U.S.A.">
        <title>Comparative genomics of biotechnologically important yeasts.</title>
        <authorList>
            <person name="Riley R."/>
            <person name="Haridas S."/>
            <person name="Wolfe K.H."/>
            <person name="Lopes M.R."/>
            <person name="Hittinger C.T."/>
            <person name="Goeker M."/>
            <person name="Salamov A.A."/>
            <person name="Wisecaver J.H."/>
            <person name="Long T.M."/>
            <person name="Calvey C.H."/>
            <person name="Aerts A.L."/>
            <person name="Barry K.W."/>
            <person name="Choi C."/>
            <person name="Clum A."/>
            <person name="Coughlan A.Y."/>
            <person name="Deshpande S."/>
            <person name="Douglass A.P."/>
            <person name="Hanson S.J."/>
            <person name="Klenk H.-P."/>
            <person name="LaButti K.M."/>
            <person name="Lapidus A."/>
            <person name="Lindquist E.A."/>
            <person name="Lipzen A.M."/>
            <person name="Meier-Kolthoff J.P."/>
            <person name="Ohm R.A."/>
            <person name="Otillar R.P."/>
            <person name="Pangilinan J.L."/>
            <person name="Peng Y."/>
            <person name="Rokas A."/>
            <person name="Rosa C.A."/>
            <person name="Scheuner C."/>
            <person name="Sibirny A.A."/>
            <person name="Slot J.C."/>
            <person name="Stielow J.B."/>
            <person name="Sun H."/>
            <person name="Kurtzman C.P."/>
            <person name="Blackwell M."/>
            <person name="Grigoriev I.V."/>
            <person name="Jeffries T.W."/>
        </authorList>
    </citation>
    <scope>NUCLEOTIDE SEQUENCE [LARGE SCALE GENOMIC DNA]</scope>
    <source>
        <strain evidence="2 3">NRRL Y-11557</strain>
    </source>
</reference>
<name>A0A1E3PXR4_LIPST</name>
<accession>A0A1E3PXR4</accession>
<evidence type="ECO:0000313" key="3">
    <source>
        <dbReference type="Proteomes" id="UP000094385"/>
    </source>
</evidence>
<proteinExistence type="predicted"/>
<keyword evidence="3" id="KW-1185">Reference proteome</keyword>
<feature type="compositionally biased region" description="Low complexity" evidence="1">
    <location>
        <begin position="202"/>
        <end position="218"/>
    </location>
</feature>
<evidence type="ECO:0000313" key="2">
    <source>
        <dbReference type="EMBL" id="ODQ69712.1"/>
    </source>
</evidence>